<comment type="caution">
    <text evidence="1">The sequence shown here is derived from an EMBL/GenBank/DDBJ whole genome shotgun (WGS) entry which is preliminary data.</text>
</comment>
<sequence length="145" mass="16303">MKLKDNNKSFLFIERNIVWKLFVLRGNVSIPDAETSNHSFILDGAGVREFGGVVTPYNDQGRADVHQGCSSCLLIVYHGVFGGSPERMLLIYRSEGKHLDAEELKAAESEHRRIAECLKFNVGISFCYDGKADFCLEKKKETEEA</sequence>
<proteinExistence type="predicted"/>
<accession>A0ABV0Z2M1</accession>
<dbReference type="Proteomes" id="UP001469553">
    <property type="component" value="Unassembled WGS sequence"/>
</dbReference>
<evidence type="ECO:0000313" key="1">
    <source>
        <dbReference type="EMBL" id="MEQ2299851.1"/>
    </source>
</evidence>
<dbReference type="InterPro" id="IPR012674">
    <property type="entry name" value="Calycin"/>
</dbReference>
<dbReference type="EMBL" id="JAHRIP010048556">
    <property type="protein sequence ID" value="MEQ2299851.1"/>
    <property type="molecule type" value="Genomic_DNA"/>
</dbReference>
<protein>
    <submittedName>
        <fullName evidence="1">Uncharacterized protein</fullName>
    </submittedName>
</protein>
<keyword evidence="2" id="KW-1185">Reference proteome</keyword>
<dbReference type="Gene3D" id="2.40.128.20">
    <property type="match status" value="1"/>
</dbReference>
<organism evidence="1 2">
    <name type="scientific">Ameca splendens</name>
    <dbReference type="NCBI Taxonomy" id="208324"/>
    <lineage>
        <taxon>Eukaryota</taxon>
        <taxon>Metazoa</taxon>
        <taxon>Chordata</taxon>
        <taxon>Craniata</taxon>
        <taxon>Vertebrata</taxon>
        <taxon>Euteleostomi</taxon>
        <taxon>Actinopterygii</taxon>
        <taxon>Neopterygii</taxon>
        <taxon>Teleostei</taxon>
        <taxon>Neoteleostei</taxon>
        <taxon>Acanthomorphata</taxon>
        <taxon>Ovalentaria</taxon>
        <taxon>Atherinomorphae</taxon>
        <taxon>Cyprinodontiformes</taxon>
        <taxon>Goodeidae</taxon>
        <taxon>Ameca</taxon>
    </lineage>
</organism>
<reference evidence="1 2" key="1">
    <citation type="submission" date="2021-06" db="EMBL/GenBank/DDBJ databases">
        <authorList>
            <person name="Palmer J.M."/>
        </authorList>
    </citation>
    <scope>NUCLEOTIDE SEQUENCE [LARGE SCALE GENOMIC DNA]</scope>
    <source>
        <strain evidence="1 2">AS_MEX2019</strain>
        <tissue evidence="1">Muscle</tissue>
    </source>
</reference>
<evidence type="ECO:0000313" key="2">
    <source>
        <dbReference type="Proteomes" id="UP001469553"/>
    </source>
</evidence>
<name>A0ABV0Z2M1_9TELE</name>
<gene>
    <name evidence="1" type="ORF">AMECASPLE_019166</name>
</gene>